<evidence type="ECO:0000313" key="3">
    <source>
        <dbReference type="Proteomes" id="UP000006250"/>
    </source>
</evidence>
<sequence length="213" mass="23374" precursor="true">MVAAWFRISVVFTALLFFGASEAWTKTVFLGGSQTVGWNYVDGFEGVINKGAVSNTTAKILKSLSPVVRMRPEKIFILEGINELWSPNASILARYREILRRIGQGSPKTLIFVQSVLPVVNRPDLSNDKIVELNAGLKALCAEMPHCIYIDLHSHFVVNGALNASLTSDGVHLRPEGYALWRSVIDKYVALTNEELTRPETLAGLGAHAPVVN</sequence>
<gene>
    <name evidence="2" type="ORF">DesfrDRAFT_0466</name>
</gene>
<dbReference type="GO" id="GO:0016788">
    <property type="term" value="F:hydrolase activity, acting on ester bonds"/>
    <property type="evidence" value="ECO:0007669"/>
    <property type="project" value="UniProtKB-ARBA"/>
</dbReference>
<organism evidence="2 3">
    <name type="scientific">Solidesulfovibrio fructosivorans JJ]</name>
    <dbReference type="NCBI Taxonomy" id="596151"/>
    <lineage>
        <taxon>Bacteria</taxon>
        <taxon>Pseudomonadati</taxon>
        <taxon>Thermodesulfobacteriota</taxon>
        <taxon>Desulfovibrionia</taxon>
        <taxon>Desulfovibrionales</taxon>
        <taxon>Desulfovibrionaceae</taxon>
        <taxon>Solidesulfovibrio</taxon>
    </lineage>
</organism>
<name>E1JS67_SOLFR</name>
<dbReference type="AlphaFoldDB" id="E1JS67"/>
<dbReference type="EMBL" id="AECZ01000002">
    <property type="protein sequence ID" value="EFL52836.1"/>
    <property type="molecule type" value="Genomic_DNA"/>
</dbReference>
<reference evidence="2 3" key="1">
    <citation type="submission" date="2010-08" db="EMBL/GenBank/DDBJ databases">
        <title>The draft genome of Desulfovibrio fructosovorans JJ.</title>
        <authorList>
            <consortium name="US DOE Joint Genome Institute (JGI-PGF)"/>
            <person name="Lucas S."/>
            <person name="Copeland A."/>
            <person name="Lapidus A."/>
            <person name="Cheng J.-F."/>
            <person name="Bruce D."/>
            <person name="Goodwin L."/>
            <person name="Pitluck S."/>
            <person name="Land M.L."/>
            <person name="Hauser L."/>
            <person name="Chang Y.-J."/>
            <person name="Jeffries C."/>
            <person name="Wall J.D."/>
            <person name="Stahl D.A."/>
            <person name="Arkin A.P."/>
            <person name="Dehal P."/>
            <person name="Stolyar S.M."/>
            <person name="Hazen T.C."/>
            <person name="Woyke T.J."/>
        </authorList>
    </citation>
    <scope>NUCLEOTIDE SEQUENCE [LARGE SCALE GENOMIC DNA]</scope>
    <source>
        <strain evidence="2 3">JJ</strain>
    </source>
</reference>
<dbReference type="eggNOG" id="COG2755">
    <property type="taxonomic scope" value="Bacteria"/>
</dbReference>
<dbReference type="InterPro" id="IPR013830">
    <property type="entry name" value="SGNH_hydro"/>
</dbReference>
<accession>E1JS67</accession>
<dbReference type="InterPro" id="IPR051532">
    <property type="entry name" value="Ester_Hydrolysis_Enzymes"/>
</dbReference>
<dbReference type="Proteomes" id="UP000006250">
    <property type="component" value="Unassembled WGS sequence"/>
</dbReference>
<keyword evidence="3" id="KW-1185">Reference proteome</keyword>
<comment type="caution">
    <text evidence="2">The sequence shown here is derived from an EMBL/GenBank/DDBJ whole genome shotgun (WGS) entry which is preliminary data.</text>
</comment>
<protein>
    <submittedName>
        <fullName evidence="2">Lipolytic protein G-D-S-L family</fullName>
    </submittedName>
</protein>
<dbReference type="OrthoDB" id="9790057at2"/>
<dbReference type="Gene3D" id="3.40.50.1110">
    <property type="entry name" value="SGNH hydrolase"/>
    <property type="match status" value="1"/>
</dbReference>
<dbReference type="Pfam" id="PF13472">
    <property type="entry name" value="Lipase_GDSL_2"/>
    <property type="match status" value="1"/>
</dbReference>
<evidence type="ECO:0000259" key="1">
    <source>
        <dbReference type="Pfam" id="PF13472"/>
    </source>
</evidence>
<dbReference type="SUPFAM" id="SSF52266">
    <property type="entry name" value="SGNH hydrolase"/>
    <property type="match status" value="1"/>
</dbReference>
<evidence type="ECO:0000313" key="2">
    <source>
        <dbReference type="EMBL" id="EFL52836.1"/>
    </source>
</evidence>
<feature type="domain" description="SGNH hydrolase-type esterase" evidence="1">
    <location>
        <begin position="45"/>
        <end position="180"/>
    </location>
</feature>
<dbReference type="InterPro" id="IPR036514">
    <property type="entry name" value="SGNH_hydro_sf"/>
</dbReference>
<dbReference type="STRING" id="596151.DesfrDRAFT_0466"/>
<dbReference type="RefSeq" id="WP_005990720.1">
    <property type="nucleotide sequence ID" value="NZ_AECZ01000002.1"/>
</dbReference>
<dbReference type="PANTHER" id="PTHR30383">
    <property type="entry name" value="THIOESTERASE 1/PROTEASE 1/LYSOPHOSPHOLIPASE L1"/>
    <property type="match status" value="1"/>
</dbReference>
<proteinExistence type="predicted"/>